<evidence type="ECO:0000259" key="7">
    <source>
        <dbReference type="Pfam" id="PF02687"/>
    </source>
</evidence>
<keyword evidence="2" id="KW-1003">Cell membrane</keyword>
<feature type="transmembrane region" description="Helical" evidence="6">
    <location>
        <begin position="403"/>
        <end position="423"/>
    </location>
</feature>
<proteinExistence type="predicted"/>
<protein>
    <recommendedName>
        <fullName evidence="10">ABC transporter permease</fullName>
    </recommendedName>
</protein>
<feature type="transmembrane region" description="Helical" evidence="6">
    <location>
        <begin position="485"/>
        <end position="508"/>
    </location>
</feature>
<evidence type="ECO:0000259" key="8">
    <source>
        <dbReference type="Pfam" id="PF12704"/>
    </source>
</evidence>
<name>A0A0H4T6W1_9CHLR</name>
<dbReference type="InterPro" id="IPR038766">
    <property type="entry name" value="Membrane_comp_ABC_pdt"/>
</dbReference>
<dbReference type="GO" id="GO:0005886">
    <property type="term" value="C:plasma membrane"/>
    <property type="evidence" value="ECO:0007669"/>
    <property type="project" value="UniProtKB-SubCell"/>
</dbReference>
<dbReference type="AlphaFoldDB" id="A0A0H4T6W1"/>
<dbReference type="Pfam" id="PF02687">
    <property type="entry name" value="FtsX"/>
    <property type="match status" value="2"/>
</dbReference>
<feature type="transmembrane region" description="Helical" evidence="6">
    <location>
        <begin position="810"/>
        <end position="833"/>
    </location>
</feature>
<evidence type="ECO:0000256" key="2">
    <source>
        <dbReference type="ARBA" id="ARBA00022475"/>
    </source>
</evidence>
<organism evidence="9">
    <name type="scientific">uncultured Chloroflexi bacterium Rifle_16ft_4_minimus_38099</name>
    <dbReference type="NCBI Taxonomy" id="1665073"/>
    <lineage>
        <taxon>Bacteria</taxon>
        <taxon>Bacillati</taxon>
        <taxon>Chloroflexota</taxon>
        <taxon>environmental samples</taxon>
    </lineage>
</organism>
<feature type="domain" description="MacB-like periplasmic core" evidence="8">
    <location>
        <begin position="25"/>
        <end position="219"/>
    </location>
</feature>
<feature type="domain" description="ABC3 transporter permease C-terminal" evidence="7">
    <location>
        <begin position="726"/>
        <end position="842"/>
    </location>
</feature>
<evidence type="ECO:0000313" key="9">
    <source>
        <dbReference type="EMBL" id="AKQ03553.1"/>
    </source>
</evidence>
<feature type="transmembrane region" description="Helical" evidence="6">
    <location>
        <begin position="774"/>
        <end position="798"/>
    </location>
</feature>
<keyword evidence="4 6" id="KW-1133">Transmembrane helix</keyword>
<comment type="subcellular location">
    <subcellularLocation>
        <location evidence="1">Cell membrane</location>
        <topology evidence="1">Multi-pass membrane protein</topology>
    </subcellularLocation>
</comment>
<sequence>MSVPWLSYTLLKMGLRAHWRRPAQSALMVIGVALGVSVVIAIDLANTSARRAFTLSTESVVGRATHQIRGGPAGVPDALYAELRTRWGFRESAPVVEGHALALDQDKEPVTVLGLDPLAEAPFRGFLTRTMARSPGFEAFYTMPGSAIMGRSFADRFGLSPGDEIRLQVGDRILSLRILGVLTSASATDAAGLDDLILMDVAGAQEALGMQGRLSRIDLVAGPEEIEHLRGLLPGGIEVLPSSEQAATAAQLASAFQLNLTALSMLALVVGMFLIYNTMTFAVVERREVLGTLRALGGTAEQIVIVLLVETAVISALGAALGVGLGWILGQGAVRLVSRTITDLYFVLSVGEAPLTATAAAKGLGLGIAAGVLAAAPPALEAGRASPMTVMRRSSLEDKVRAWAPRLAGAGAVLSAAGAAVILLSGRSILASFGGLFAILIGLAMTVPAVIRGVMPSAATGLFRASGPLGRLAARTVEAALSRTGVAVAALMVAISVTIGVSVMIASFRATVVNWLDLTLRADVYVSSPTETGTRPSGRLSPGLAMTLGRVPGVATVETYRGVEVESEFGRVLLSVVDARRERDGRLYRFASGGPQSVWRRVLNGGVIVSEPFAYRHSIPARGGSVTLLTDHGPEDFPVEAIYYDYATDRGSVLMSENVFLSKWDDPGVSSFGIFLESGEDINQEERWIRQALSGTGLDVQANRSVRSRALAIFDRTFAITSALRLLTILVAFVGVMSAMMAMLLERTRELGTLQALGLTSGGLWRLTMLETGLMGTCAGVLSWPVGIIMAAVLIYVINLRSFGWTIQLLLEPSIFLEALVVGLLAAVVAGIYPGWRLQKMSVAEALRAE</sequence>
<dbReference type="Pfam" id="PF12704">
    <property type="entry name" value="MacB_PCD"/>
    <property type="match status" value="1"/>
</dbReference>
<keyword evidence="5 6" id="KW-0472">Membrane</keyword>
<accession>A0A0H4T6W1</accession>
<feature type="transmembrane region" description="Helical" evidence="6">
    <location>
        <begin position="304"/>
        <end position="329"/>
    </location>
</feature>
<dbReference type="PANTHER" id="PTHR30287">
    <property type="entry name" value="MEMBRANE COMPONENT OF PREDICTED ABC SUPERFAMILY METABOLITE UPTAKE TRANSPORTER"/>
    <property type="match status" value="1"/>
</dbReference>
<evidence type="ECO:0000256" key="4">
    <source>
        <dbReference type="ARBA" id="ARBA00022989"/>
    </source>
</evidence>
<evidence type="ECO:0000256" key="6">
    <source>
        <dbReference type="SAM" id="Phobius"/>
    </source>
</evidence>
<evidence type="ECO:0000256" key="3">
    <source>
        <dbReference type="ARBA" id="ARBA00022692"/>
    </source>
</evidence>
<feature type="transmembrane region" description="Helical" evidence="6">
    <location>
        <begin position="723"/>
        <end position="745"/>
    </location>
</feature>
<evidence type="ECO:0000256" key="1">
    <source>
        <dbReference type="ARBA" id="ARBA00004651"/>
    </source>
</evidence>
<reference evidence="9" key="1">
    <citation type="journal article" date="2015" name="ISME J.">
        <title>Aquifer environment selects for microbial species cohorts in sediment and groundwater.</title>
        <authorList>
            <person name="Hug L.A."/>
            <person name="Thomas B.C."/>
            <person name="Brown C.T."/>
            <person name="Frischkorn K.R."/>
            <person name="Williams K.H."/>
            <person name="Tringe S.G."/>
            <person name="Banfield J.F."/>
        </authorList>
    </citation>
    <scope>NUCLEOTIDE SEQUENCE</scope>
</reference>
<feature type="transmembrane region" description="Helical" evidence="6">
    <location>
        <begin position="262"/>
        <end position="284"/>
    </location>
</feature>
<evidence type="ECO:0000256" key="5">
    <source>
        <dbReference type="ARBA" id="ARBA00023136"/>
    </source>
</evidence>
<dbReference type="PANTHER" id="PTHR30287:SF2">
    <property type="entry name" value="BLL1001 PROTEIN"/>
    <property type="match status" value="1"/>
</dbReference>
<feature type="transmembrane region" description="Helical" evidence="6">
    <location>
        <begin position="429"/>
        <end position="451"/>
    </location>
</feature>
<dbReference type="InterPro" id="IPR003838">
    <property type="entry name" value="ABC3_permease_C"/>
</dbReference>
<dbReference type="EMBL" id="KT007016">
    <property type="protein sequence ID" value="AKQ03553.1"/>
    <property type="molecule type" value="Genomic_DNA"/>
</dbReference>
<keyword evidence="3 6" id="KW-0812">Transmembrane</keyword>
<evidence type="ECO:0008006" key="10">
    <source>
        <dbReference type="Google" id="ProtNLM"/>
    </source>
</evidence>
<dbReference type="InterPro" id="IPR025857">
    <property type="entry name" value="MacB_PCD"/>
</dbReference>
<feature type="domain" description="ABC3 transporter permease C-terminal" evidence="7">
    <location>
        <begin position="263"/>
        <end position="386"/>
    </location>
</feature>